<dbReference type="Pfam" id="PF01018">
    <property type="entry name" value="GTP1_OBG"/>
    <property type="match status" value="1"/>
</dbReference>
<evidence type="ECO:0000256" key="2">
    <source>
        <dbReference type="ARBA" id="ARBA00022490"/>
    </source>
</evidence>
<dbReference type="SUPFAM" id="SSF82051">
    <property type="entry name" value="Obg GTP-binding protein N-terminal domain"/>
    <property type="match status" value="1"/>
</dbReference>
<dbReference type="PROSITE" id="PS51710">
    <property type="entry name" value="G_OBG"/>
    <property type="match status" value="1"/>
</dbReference>
<keyword evidence="5 8" id="KW-0378">Hydrolase</keyword>
<keyword evidence="13" id="KW-1185">Reference proteome</keyword>
<dbReference type="eggNOG" id="COG0536">
    <property type="taxonomic scope" value="Bacteria"/>
</dbReference>
<keyword evidence="7 8" id="KW-0342">GTP-binding</keyword>
<proteinExistence type="inferred from homology"/>
<dbReference type="GO" id="GO:0042254">
    <property type="term" value="P:ribosome biogenesis"/>
    <property type="evidence" value="ECO:0007669"/>
    <property type="project" value="UniProtKB-UniRule"/>
</dbReference>
<dbReference type="GO" id="GO:0003924">
    <property type="term" value="F:GTPase activity"/>
    <property type="evidence" value="ECO:0007669"/>
    <property type="project" value="UniProtKB-UniRule"/>
</dbReference>
<keyword evidence="4 8" id="KW-0547">Nucleotide-binding</keyword>
<evidence type="ECO:0000256" key="1">
    <source>
        <dbReference type="ARBA" id="ARBA00007699"/>
    </source>
</evidence>
<feature type="domain" description="OBG-type G" evidence="10">
    <location>
        <begin position="160"/>
        <end position="333"/>
    </location>
</feature>
<protein>
    <recommendedName>
        <fullName evidence="8">GTPase Obg</fullName>
        <ecNumber evidence="8">3.6.5.-</ecNumber>
    </recommendedName>
    <alternativeName>
        <fullName evidence="8">GTP-binding protein Obg</fullName>
    </alternativeName>
</protein>
<dbReference type="NCBIfam" id="TIGR02729">
    <property type="entry name" value="Obg_CgtA"/>
    <property type="match status" value="1"/>
</dbReference>
<comment type="caution">
    <text evidence="12">The sequence shown here is derived from an EMBL/GenBank/DDBJ whole genome shotgun (WGS) entry which is preliminary data.</text>
</comment>
<dbReference type="PROSITE" id="PS00905">
    <property type="entry name" value="GTP1_OBG"/>
    <property type="match status" value="1"/>
</dbReference>
<feature type="binding site" evidence="8">
    <location>
        <begin position="283"/>
        <end position="286"/>
    </location>
    <ligand>
        <name>GTP</name>
        <dbReference type="ChEBI" id="CHEBI:37565"/>
    </ligand>
</feature>
<dbReference type="InterPro" id="IPR014100">
    <property type="entry name" value="GTP-bd_Obg/CgtA"/>
</dbReference>
<dbReference type="InterPro" id="IPR027417">
    <property type="entry name" value="P-loop_NTPase"/>
</dbReference>
<dbReference type="CDD" id="cd01898">
    <property type="entry name" value="Obg"/>
    <property type="match status" value="1"/>
</dbReference>
<feature type="binding site" evidence="8">
    <location>
        <begin position="213"/>
        <end position="216"/>
    </location>
    <ligand>
        <name>GTP</name>
        <dbReference type="ChEBI" id="CHEBI:37565"/>
    </ligand>
</feature>
<dbReference type="InterPro" id="IPR006073">
    <property type="entry name" value="GTP-bd"/>
</dbReference>
<dbReference type="NCBIfam" id="NF008956">
    <property type="entry name" value="PRK12299.1"/>
    <property type="match status" value="1"/>
</dbReference>
<evidence type="ECO:0000313" key="13">
    <source>
        <dbReference type="Proteomes" id="UP000028073"/>
    </source>
</evidence>
<evidence type="ECO:0000256" key="4">
    <source>
        <dbReference type="ARBA" id="ARBA00022741"/>
    </source>
</evidence>
<feature type="binding site" evidence="8">
    <location>
        <position position="173"/>
    </location>
    <ligand>
        <name>Mg(2+)</name>
        <dbReference type="ChEBI" id="CHEBI:18420"/>
    </ligand>
</feature>
<dbReference type="PANTHER" id="PTHR11702">
    <property type="entry name" value="DEVELOPMENTALLY REGULATED GTP-BINDING PROTEIN-RELATED"/>
    <property type="match status" value="1"/>
</dbReference>
<dbReference type="GO" id="GO:0005737">
    <property type="term" value="C:cytoplasm"/>
    <property type="evidence" value="ECO:0007669"/>
    <property type="project" value="UniProtKB-SubCell"/>
</dbReference>
<comment type="subunit">
    <text evidence="8">Monomer.</text>
</comment>
<name>A0A081N976_9GAMM</name>
<comment type="similarity">
    <text evidence="1 8">Belongs to the TRAFAC class OBG-HflX-like GTPase superfamily. OBG GTPase family.</text>
</comment>
<evidence type="ECO:0000256" key="8">
    <source>
        <dbReference type="HAMAP-Rule" id="MF_01454"/>
    </source>
</evidence>
<dbReference type="EC" id="3.6.5.-" evidence="8"/>
<dbReference type="FunFam" id="2.70.210.12:FF:000001">
    <property type="entry name" value="GTPase Obg"/>
    <property type="match status" value="1"/>
</dbReference>
<dbReference type="InterPro" id="IPR006169">
    <property type="entry name" value="GTP1_OBG_dom"/>
</dbReference>
<evidence type="ECO:0000256" key="9">
    <source>
        <dbReference type="SAM" id="MobiDB-lite"/>
    </source>
</evidence>
<accession>A0A081N976</accession>
<keyword evidence="3 8" id="KW-0479">Metal-binding</keyword>
<dbReference type="AlphaFoldDB" id="A0A081N976"/>
<gene>
    <name evidence="12" type="primary">obgE</name>
    <name evidence="8" type="synonym">obg</name>
    <name evidence="12" type="ORF">GZ78_24235</name>
</gene>
<dbReference type="PANTHER" id="PTHR11702:SF31">
    <property type="entry name" value="MITOCHONDRIAL RIBOSOME-ASSOCIATED GTPASE 2"/>
    <property type="match status" value="1"/>
</dbReference>
<evidence type="ECO:0000313" key="12">
    <source>
        <dbReference type="EMBL" id="KEQ14999.1"/>
    </source>
</evidence>
<keyword evidence="2 8" id="KW-0963">Cytoplasm</keyword>
<dbReference type="PROSITE" id="PS51883">
    <property type="entry name" value="OBG"/>
    <property type="match status" value="1"/>
</dbReference>
<dbReference type="InterPro" id="IPR045086">
    <property type="entry name" value="OBG_GTPase"/>
</dbReference>
<comment type="cofactor">
    <cofactor evidence="8">
        <name>Mg(2+)</name>
        <dbReference type="ChEBI" id="CHEBI:18420"/>
    </cofactor>
</comment>
<dbReference type="HAMAP" id="MF_01454">
    <property type="entry name" value="GTPase_Obg"/>
    <property type="match status" value="1"/>
</dbReference>
<dbReference type="NCBIfam" id="NF008955">
    <property type="entry name" value="PRK12297.1"/>
    <property type="match status" value="1"/>
</dbReference>
<dbReference type="Proteomes" id="UP000028073">
    <property type="component" value="Unassembled WGS sequence"/>
</dbReference>
<dbReference type="PIRSF" id="PIRSF002401">
    <property type="entry name" value="GTP_bd_Obg/CgtA"/>
    <property type="match status" value="1"/>
</dbReference>
<dbReference type="InterPro" id="IPR031167">
    <property type="entry name" value="G_OBG"/>
</dbReference>
<organism evidence="12 13">
    <name type="scientific">Endozoicomonas numazuensis</name>
    <dbReference type="NCBI Taxonomy" id="1137799"/>
    <lineage>
        <taxon>Bacteria</taxon>
        <taxon>Pseudomonadati</taxon>
        <taxon>Pseudomonadota</taxon>
        <taxon>Gammaproteobacteria</taxon>
        <taxon>Oceanospirillales</taxon>
        <taxon>Endozoicomonadaceae</taxon>
        <taxon>Endozoicomonas</taxon>
    </lineage>
</organism>
<evidence type="ECO:0000256" key="3">
    <source>
        <dbReference type="ARBA" id="ARBA00022723"/>
    </source>
</evidence>
<dbReference type="EMBL" id="JOKH01000007">
    <property type="protein sequence ID" value="KEQ14999.1"/>
    <property type="molecule type" value="Genomic_DNA"/>
</dbReference>
<dbReference type="GO" id="GO:0005525">
    <property type="term" value="F:GTP binding"/>
    <property type="evidence" value="ECO:0007669"/>
    <property type="project" value="UniProtKB-UniRule"/>
</dbReference>
<feature type="binding site" evidence="8">
    <location>
        <begin position="166"/>
        <end position="173"/>
    </location>
    <ligand>
        <name>GTP</name>
        <dbReference type="ChEBI" id="CHEBI:37565"/>
    </ligand>
</feature>
<feature type="domain" description="Obg" evidence="11">
    <location>
        <begin position="1"/>
        <end position="159"/>
    </location>
</feature>
<evidence type="ECO:0000256" key="5">
    <source>
        <dbReference type="ARBA" id="ARBA00022801"/>
    </source>
</evidence>
<dbReference type="PRINTS" id="PR00326">
    <property type="entry name" value="GTP1OBG"/>
</dbReference>
<keyword evidence="6 8" id="KW-0460">Magnesium</keyword>
<dbReference type="OrthoDB" id="9807318at2"/>
<dbReference type="GO" id="GO:0000287">
    <property type="term" value="F:magnesium ion binding"/>
    <property type="evidence" value="ECO:0007669"/>
    <property type="project" value="InterPro"/>
</dbReference>
<dbReference type="SUPFAM" id="SSF52540">
    <property type="entry name" value="P-loop containing nucleoside triphosphate hydrolases"/>
    <property type="match status" value="1"/>
</dbReference>
<sequence>MKFVDEATIKVQAGKGGNGCLSFRREKYVAKGGPDGGDGGDGGSIYVVAENDLNTLVDYRYQRSYQAESGEAGRGRNCSGAKGQDLELPVPVGTTVVDDETEEVIGDLTHVGQKLLVAHGGWHGLGNTRFKSSVNRAPRQTTKGSLGEERALRLELKVIADVGLLGMPNAGKSTFIRSVSHAKPKVADYPFTTLVPNLGVVSVEKHRSFVIADIPGLIEGAAEGAGLGIRFLKHLSRCRVLLHLVDVAPFDESDPVEVANAIVDELKNFSPALAERERWLVLNKLDLLPEDQQKEVCDRVIAELEWEGPVYKISAISSQGTEKLSQDLMTYIEERNLQESEDTEMAAQELEVRQRLEEEARGRMRELAEERKQYRLARKAEKAAKDDDDDDDDDVEVFYAP</sequence>
<dbReference type="RefSeq" id="WP_034841215.1">
    <property type="nucleotide sequence ID" value="NZ_JOKH01000007.1"/>
</dbReference>
<evidence type="ECO:0000256" key="7">
    <source>
        <dbReference type="ARBA" id="ARBA00023134"/>
    </source>
</evidence>
<evidence type="ECO:0000259" key="10">
    <source>
        <dbReference type="PROSITE" id="PS51710"/>
    </source>
</evidence>
<dbReference type="Gene3D" id="2.70.210.12">
    <property type="entry name" value="GTP1/OBG domain"/>
    <property type="match status" value="1"/>
</dbReference>
<dbReference type="GO" id="GO:0043022">
    <property type="term" value="F:ribosome binding"/>
    <property type="evidence" value="ECO:0007669"/>
    <property type="project" value="UniProtKB-ARBA"/>
</dbReference>
<evidence type="ECO:0000259" key="11">
    <source>
        <dbReference type="PROSITE" id="PS51883"/>
    </source>
</evidence>
<feature type="compositionally biased region" description="Acidic residues" evidence="9">
    <location>
        <begin position="386"/>
        <end position="401"/>
    </location>
</feature>
<dbReference type="InterPro" id="IPR036726">
    <property type="entry name" value="GTP1_OBG_dom_sf"/>
</dbReference>
<dbReference type="Gene3D" id="3.40.50.300">
    <property type="entry name" value="P-loop containing nucleotide triphosphate hydrolases"/>
    <property type="match status" value="1"/>
</dbReference>
<reference evidence="12 13" key="1">
    <citation type="submission" date="2014-06" db="EMBL/GenBank/DDBJ databases">
        <title>Whole Genome Sequences of Three Symbiotic Endozoicomonas Bacteria.</title>
        <authorList>
            <person name="Neave M.J."/>
            <person name="Apprill A."/>
            <person name="Voolstra C.R."/>
        </authorList>
    </citation>
    <scope>NUCLEOTIDE SEQUENCE [LARGE SCALE GENOMIC DNA]</scope>
    <source>
        <strain evidence="12 13">DSM 25634</strain>
    </source>
</reference>
<comment type="function">
    <text evidence="8">An essential GTPase which binds GTP, GDP and possibly (p)ppGpp with moderate affinity, with high nucleotide exchange rates and a fairly low GTP hydrolysis rate. Plays a role in control of the cell cycle, stress response, ribosome biogenesis and in those bacteria that undergo differentiation, in morphogenesis control.</text>
</comment>
<feature type="binding site" evidence="8">
    <location>
        <position position="193"/>
    </location>
    <ligand>
        <name>Mg(2+)</name>
        <dbReference type="ChEBI" id="CHEBI:18420"/>
    </ligand>
</feature>
<comment type="subcellular location">
    <subcellularLocation>
        <location evidence="8">Cytoplasm</location>
    </subcellularLocation>
</comment>
<dbReference type="Pfam" id="PF01926">
    <property type="entry name" value="MMR_HSR1"/>
    <property type="match status" value="1"/>
</dbReference>
<dbReference type="STRING" id="1137799.GZ78_24235"/>
<dbReference type="InterPro" id="IPR006074">
    <property type="entry name" value="GTP1-OBG_CS"/>
</dbReference>
<evidence type="ECO:0000256" key="6">
    <source>
        <dbReference type="ARBA" id="ARBA00022842"/>
    </source>
</evidence>
<feature type="region of interest" description="Disordered" evidence="9">
    <location>
        <begin position="378"/>
        <end position="401"/>
    </location>
</feature>
<feature type="binding site" evidence="8">
    <location>
        <begin position="314"/>
        <end position="316"/>
    </location>
    <ligand>
        <name>GTP</name>
        <dbReference type="ChEBI" id="CHEBI:37565"/>
    </ligand>
</feature>
<feature type="binding site" evidence="8">
    <location>
        <begin position="191"/>
        <end position="195"/>
    </location>
    <ligand>
        <name>GTP</name>
        <dbReference type="ChEBI" id="CHEBI:37565"/>
    </ligand>
</feature>